<evidence type="ECO:0000256" key="2">
    <source>
        <dbReference type="ARBA" id="ARBA00022840"/>
    </source>
</evidence>
<dbReference type="AlphaFoldDB" id="A0A093X7N4"/>
<dbReference type="Pfam" id="PF00069">
    <property type="entry name" value="Pkinase"/>
    <property type="match status" value="1"/>
</dbReference>
<dbReference type="PANTHER" id="PTHR48012:SF2">
    <property type="entry name" value="STERILE20-LIKE KINASE, ISOFORM B"/>
    <property type="match status" value="1"/>
</dbReference>
<reference key="1">
    <citation type="journal article" date="2014" name="PLoS Genet.">
        <title>Signature Gene Expression Reveals Novel Clues to the Molecular Mechanisms of Dimorphic Transition in Penicillium marneffei.</title>
        <authorList>
            <person name="Yang E."/>
            <person name="Wang G."/>
            <person name="Cai J."/>
            <person name="Woo P.C."/>
            <person name="Lau S.K."/>
            <person name="Yuen K.-Y."/>
            <person name="Chow W.-N."/>
            <person name="Lin X."/>
        </authorList>
    </citation>
    <scope>NUCLEOTIDE SEQUENCE [LARGE SCALE GENOMIC DNA]</scope>
    <source>
        <strain>PM1</strain>
    </source>
</reference>
<name>A0A093X7N4_TALMA</name>
<evidence type="ECO:0000259" key="4">
    <source>
        <dbReference type="PROSITE" id="PS50011"/>
    </source>
</evidence>
<accession>A0A093X7N4</accession>
<reference evidence="5" key="2">
    <citation type="journal article" date="2014" name="PLoS Genet.">
        <title>Signature gene expression reveals novel clues to the molecular mechanisms of dimorphic transition in Penicillium marneffei.</title>
        <authorList>
            <person name="Yang E."/>
            <person name="Wang G."/>
            <person name="Cai J."/>
            <person name="Woo P.C."/>
            <person name="Lau S.K."/>
            <person name="Yuen K.-Y."/>
            <person name="Chow W.-N."/>
            <person name="Lin X."/>
        </authorList>
    </citation>
    <scope>NUCLEOTIDE SEQUENCE</scope>
    <source>
        <strain evidence="5">PM1</strain>
    </source>
</reference>
<comment type="caution">
    <text evidence="5">The sequence shown here is derived from an EMBL/GenBank/DDBJ whole genome shotgun (WGS) entry which is preliminary data.</text>
</comment>
<dbReference type="GO" id="GO:0005737">
    <property type="term" value="C:cytoplasm"/>
    <property type="evidence" value="ECO:0007669"/>
    <property type="project" value="TreeGrafter"/>
</dbReference>
<proteinExistence type="predicted"/>
<feature type="region of interest" description="Disordered" evidence="3">
    <location>
        <begin position="1"/>
        <end position="59"/>
    </location>
</feature>
<evidence type="ECO:0000256" key="3">
    <source>
        <dbReference type="SAM" id="MobiDB-lite"/>
    </source>
</evidence>
<protein>
    <submittedName>
        <fullName evidence="5">Serine/threonine-protein kinase CST20</fullName>
    </submittedName>
</protein>
<keyword evidence="5" id="KW-0418">Kinase</keyword>
<dbReference type="HOGENOM" id="CLU_048008_0_0_1"/>
<dbReference type="EMBL" id="JPOX01000066">
    <property type="protein sequence ID" value="KFX41238.1"/>
    <property type="molecule type" value="Genomic_DNA"/>
</dbReference>
<dbReference type="Gene3D" id="1.10.510.10">
    <property type="entry name" value="Transferase(Phosphotransferase) domain 1"/>
    <property type="match status" value="1"/>
</dbReference>
<evidence type="ECO:0000256" key="1">
    <source>
        <dbReference type="ARBA" id="ARBA00022741"/>
    </source>
</evidence>
<dbReference type="InterPro" id="IPR000719">
    <property type="entry name" value="Prot_kinase_dom"/>
</dbReference>
<dbReference type="GO" id="GO:0004674">
    <property type="term" value="F:protein serine/threonine kinase activity"/>
    <property type="evidence" value="ECO:0007669"/>
    <property type="project" value="TreeGrafter"/>
</dbReference>
<feature type="compositionally biased region" description="Polar residues" evidence="3">
    <location>
        <begin position="17"/>
        <end position="30"/>
    </location>
</feature>
<dbReference type="InterPro" id="IPR050629">
    <property type="entry name" value="STE20/SPS1-PAK"/>
</dbReference>
<keyword evidence="2" id="KW-0067">ATP-binding</keyword>
<feature type="domain" description="Protein kinase" evidence="4">
    <location>
        <begin position="49"/>
        <end position="306"/>
    </location>
</feature>
<feature type="compositionally biased region" description="Basic and acidic residues" evidence="3">
    <location>
        <begin position="1"/>
        <end position="15"/>
    </location>
</feature>
<evidence type="ECO:0000313" key="5">
    <source>
        <dbReference type="EMBL" id="KFX41238.1"/>
    </source>
</evidence>
<keyword evidence="5" id="KW-0808">Transferase</keyword>
<dbReference type="SUPFAM" id="SSF56112">
    <property type="entry name" value="Protein kinase-like (PK-like)"/>
    <property type="match status" value="1"/>
</dbReference>
<dbReference type="PROSITE" id="PS50011">
    <property type="entry name" value="PROTEIN_KINASE_DOM"/>
    <property type="match status" value="1"/>
</dbReference>
<dbReference type="PANTHER" id="PTHR48012">
    <property type="entry name" value="STERILE20-LIKE KINASE, ISOFORM B-RELATED"/>
    <property type="match status" value="1"/>
</dbReference>
<dbReference type="InterPro" id="IPR011009">
    <property type="entry name" value="Kinase-like_dom_sf"/>
</dbReference>
<keyword evidence="1" id="KW-0547">Nucleotide-binding</keyword>
<dbReference type="GO" id="GO:0005524">
    <property type="term" value="F:ATP binding"/>
    <property type="evidence" value="ECO:0007669"/>
    <property type="project" value="UniProtKB-KW"/>
</dbReference>
<feature type="compositionally biased region" description="Basic and acidic residues" evidence="3">
    <location>
        <begin position="31"/>
        <end position="52"/>
    </location>
</feature>
<sequence>MSSKSDRDTAFDLESKVAQNPALQTSLQNVHENEAIEPPRKRRHSPSEEKPDNVLNNGQRSLLKLKNDSPWNSYRKEFACELAGDAVAVVHNKNPSRVLLLRSYPDAISSKMLQWFSQHQHPHIMSAKEAYLFKNSLFIICEDLPLTMEYLIVCRAYPTEAQLAVIMRQILEGLSYLVTQGLEHQALKSSNILMNLDGIVKIGSLEDVQAQGKNKDQRATLDALKTITMELMEKHTKKNGTTGVNDLKRWPVDSNAVKFLAAIDSVSTVDELRKHQLLTQCTATEGELMSSPATIQSQDLCCMTSR</sequence>
<organism evidence="5">
    <name type="scientific">Talaromyces marneffei PM1</name>
    <dbReference type="NCBI Taxonomy" id="1077442"/>
    <lineage>
        <taxon>Eukaryota</taxon>
        <taxon>Fungi</taxon>
        <taxon>Dikarya</taxon>
        <taxon>Ascomycota</taxon>
        <taxon>Pezizomycotina</taxon>
        <taxon>Eurotiomycetes</taxon>
        <taxon>Eurotiomycetidae</taxon>
        <taxon>Eurotiales</taxon>
        <taxon>Trichocomaceae</taxon>
        <taxon>Talaromyces</taxon>
        <taxon>Talaromyces sect. Talaromyces</taxon>
    </lineage>
</organism>
<gene>
    <name evidence="5" type="ORF">GQ26_0660230</name>
</gene>